<comment type="catalytic activity">
    <reaction evidence="2">
        <text>2 GTP = 3',3'-c-di-GMP + 2 diphosphate</text>
        <dbReference type="Rhea" id="RHEA:24898"/>
        <dbReference type="ChEBI" id="CHEBI:33019"/>
        <dbReference type="ChEBI" id="CHEBI:37565"/>
        <dbReference type="ChEBI" id="CHEBI:58805"/>
        <dbReference type="EC" id="2.7.7.65"/>
    </reaction>
</comment>
<dbReference type="NCBIfam" id="TIGR00229">
    <property type="entry name" value="sensory_box"/>
    <property type="match status" value="1"/>
</dbReference>
<evidence type="ECO:0000259" key="4">
    <source>
        <dbReference type="PROSITE" id="PS50887"/>
    </source>
</evidence>
<protein>
    <recommendedName>
        <fullName evidence="1">diguanylate cyclase</fullName>
        <ecNumber evidence="1">2.7.7.65</ecNumber>
    </recommendedName>
</protein>
<dbReference type="SUPFAM" id="SSF55073">
    <property type="entry name" value="Nucleotide cyclase"/>
    <property type="match status" value="1"/>
</dbReference>
<dbReference type="SMART" id="SM00267">
    <property type="entry name" value="GGDEF"/>
    <property type="match status" value="1"/>
</dbReference>
<dbReference type="NCBIfam" id="TIGR00254">
    <property type="entry name" value="GGDEF"/>
    <property type="match status" value="1"/>
</dbReference>
<sequence>MFEPPLDPATNMPGQNEEQRLRALYEQELLDTAPESEFDEAVSVAAAICGAASAVVNLLDRDRQWFKARTGIDYDQTPRNGALCNHLIGTDDLLVIPDAIADPRFMSNPFVVGEPGIRFYAAMPLNTREGFTLGSLCVMDREPRVLNAGQQDALRALGRQVAAQIELRSSLHKLRDRVAEKDRAERDLRERNRLFSAFMDHSPAIGFIKDASGRFIYYNKLFCERFAVSQTEWIGKSVFDLFPPEFATAYHENDLAVLTSGVPKVIEETSPGPDGSIMYWRSHKFRVETEDGTCLLGGLSLDVSSEQEAVSRLRKLHADLTAANVELAELSTTDALTGLSNRRALDERLSRQLQATTSAAFILLDLDHFKALNDTYGHPFGDSVLQTTARLLKSACRAPDCVARMGGEEFAILLVNADGNRAMEIAERLRQTVEQHPWTERPVTASFGVTLCSPSKSVTQTLAEADQALYQAKAAGRNRVCSFDSPVAS</sequence>
<dbReference type="InterPro" id="IPR029016">
    <property type="entry name" value="GAF-like_dom_sf"/>
</dbReference>
<dbReference type="Gene3D" id="3.30.70.270">
    <property type="match status" value="1"/>
</dbReference>
<dbReference type="SUPFAM" id="SSF55781">
    <property type="entry name" value="GAF domain-like"/>
    <property type="match status" value="1"/>
</dbReference>
<evidence type="ECO:0000256" key="1">
    <source>
        <dbReference type="ARBA" id="ARBA00012528"/>
    </source>
</evidence>
<dbReference type="CDD" id="cd01949">
    <property type="entry name" value="GGDEF"/>
    <property type="match status" value="1"/>
</dbReference>
<dbReference type="InterPro" id="IPR000160">
    <property type="entry name" value="GGDEF_dom"/>
</dbReference>
<evidence type="ECO:0000256" key="2">
    <source>
        <dbReference type="ARBA" id="ARBA00034247"/>
    </source>
</evidence>
<keyword evidence="6" id="KW-1185">Reference proteome</keyword>
<organism evidence="5 6">
    <name type="scientific">Terriglobus aquaticus</name>
    <dbReference type="NCBI Taxonomy" id="940139"/>
    <lineage>
        <taxon>Bacteria</taxon>
        <taxon>Pseudomonadati</taxon>
        <taxon>Acidobacteriota</taxon>
        <taxon>Terriglobia</taxon>
        <taxon>Terriglobales</taxon>
        <taxon>Acidobacteriaceae</taxon>
        <taxon>Terriglobus</taxon>
    </lineage>
</organism>
<dbReference type="InterPro" id="IPR035965">
    <property type="entry name" value="PAS-like_dom_sf"/>
</dbReference>
<dbReference type="Gene3D" id="3.30.450.40">
    <property type="match status" value="1"/>
</dbReference>
<evidence type="ECO:0000313" key="5">
    <source>
        <dbReference type="EMBL" id="MFN2975815.1"/>
    </source>
</evidence>
<dbReference type="Proteomes" id="UP001634747">
    <property type="component" value="Unassembled WGS sequence"/>
</dbReference>
<name>A0ABW9KJ45_9BACT</name>
<gene>
    <name evidence="5" type="ORF">ACK2TP_08575</name>
</gene>
<evidence type="ECO:0000313" key="6">
    <source>
        <dbReference type="Proteomes" id="UP001634747"/>
    </source>
</evidence>
<dbReference type="SMART" id="SM00065">
    <property type="entry name" value="GAF"/>
    <property type="match status" value="1"/>
</dbReference>
<proteinExistence type="predicted"/>
<dbReference type="Pfam" id="PF08448">
    <property type="entry name" value="PAS_4"/>
    <property type="match status" value="1"/>
</dbReference>
<dbReference type="InterPro" id="IPR050469">
    <property type="entry name" value="Diguanylate_Cyclase"/>
</dbReference>
<dbReference type="InterPro" id="IPR029787">
    <property type="entry name" value="Nucleotide_cyclase"/>
</dbReference>
<dbReference type="Gene3D" id="3.30.450.20">
    <property type="entry name" value="PAS domain"/>
    <property type="match status" value="1"/>
</dbReference>
<keyword evidence="5" id="KW-0548">Nucleotidyltransferase</keyword>
<dbReference type="PROSITE" id="PS50887">
    <property type="entry name" value="GGDEF"/>
    <property type="match status" value="1"/>
</dbReference>
<dbReference type="PANTHER" id="PTHR45138:SF9">
    <property type="entry name" value="DIGUANYLATE CYCLASE DGCM-RELATED"/>
    <property type="match status" value="1"/>
</dbReference>
<evidence type="ECO:0000259" key="3">
    <source>
        <dbReference type="PROSITE" id="PS50112"/>
    </source>
</evidence>
<feature type="domain" description="GGDEF" evidence="4">
    <location>
        <begin position="357"/>
        <end position="485"/>
    </location>
</feature>
<dbReference type="InterPro" id="IPR013656">
    <property type="entry name" value="PAS_4"/>
</dbReference>
<dbReference type="GO" id="GO:0052621">
    <property type="term" value="F:diguanylate cyclase activity"/>
    <property type="evidence" value="ECO:0007669"/>
    <property type="project" value="UniProtKB-EC"/>
</dbReference>
<dbReference type="InterPro" id="IPR043128">
    <property type="entry name" value="Rev_trsase/Diguanyl_cyclase"/>
</dbReference>
<dbReference type="InterPro" id="IPR003018">
    <property type="entry name" value="GAF"/>
</dbReference>
<dbReference type="SMART" id="SM00091">
    <property type="entry name" value="PAS"/>
    <property type="match status" value="1"/>
</dbReference>
<dbReference type="SUPFAM" id="SSF55785">
    <property type="entry name" value="PYP-like sensor domain (PAS domain)"/>
    <property type="match status" value="1"/>
</dbReference>
<dbReference type="EC" id="2.7.7.65" evidence="1"/>
<feature type="domain" description="PAS" evidence="3">
    <location>
        <begin position="191"/>
        <end position="245"/>
    </location>
</feature>
<dbReference type="RefSeq" id="WP_263412674.1">
    <property type="nucleotide sequence ID" value="NZ_BAABBH010000001.1"/>
</dbReference>
<dbReference type="PROSITE" id="PS50112">
    <property type="entry name" value="PAS"/>
    <property type="match status" value="1"/>
</dbReference>
<dbReference type="EMBL" id="JBJYXY010000001">
    <property type="protein sequence ID" value="MFN2975815.1"/>
    <property type="molecule type" value="Genomic_DNA"/>
</dbReference>
<dbReference type="CDD" id="cd00130">
    <property type="entry name" value="PAS"/>
    <property type="match status" value="1"/>
</dbReference>
<comment type="caution">
    <text evidence="5">The sequence shown here is derived from an EMBL/GenBank/DDBJ whole genome shotgun (WGS) entry which is preliminary data.</text>
</comment>
<dbReference type="PANTHER" id="PTHR45138">
    <property type="entry name" value="REGULATORY COMPONENTS OF SENSORY TRANSDUCTION SYSTEM"/>
    <property type="match status" value="1"/>
</dbReference>
<dbReference type="Pfam" id="PF00990">
    <property type="entry name" value="GGDEF"/>
    <property type="match status" value="1"/>
</dbReference>
<dbReference type="InterPro" id="IPR000014">
    <property type="entry name" value="PAS"/>
</dbReference>
<reference evidence="5 6" key="1">
    <citation type="submission" date="2024-12" db="EMBL/GenBank/DDBJ databases">
        <authorList>
            <person name="Lee Y."/>
        </authorList>
    </citation>
    <scope>NUCLEOTIDE SEQUENCE [LARGE SCALE GENOMIC DNA]</scope>
    <source>
        <strain evidence="5 6">03SUJ4</strain>
    </source>
</reference>
<keyword evidence="5" id="KW-0808">Transferase</keyword>
<dbReference type="Pfam" id="PF01590">
    <property type="entry name" value="GAF"/>
    <property type="match status" value="1"/>
</dbReference>
<accession>A0ABW9KJ45</accession>